<evidence type="ECO:0000256" key="1">
    <source>
        <dbReference type="SAM" id="MobiDB-lite"/>
    </source>
</evidence>
<evidence type="ECO:0000313" key="3">
    <source>
        <dbReference type="Proteomes" id="UP000299102"/>
    </source>
</evidence>
<protein>
    <submittedName>
        <fullName evidence="2">Uncharacterized protein</fullName>
    </submittedName>
</protein>
<dbReference type="AlphaFoldDB" id="A0A4C1T928"/>
<organism evidence="2 3">
    <name type="scientific">Eumeta variegata</name>
    <name type="common">Bagworm moth</name>
    <name type="synonym">Eumeta japonica</name>
    <dbReference type="NCBI Taxonomy" id="151549"/>
    <lineage>
        <taxon>Eukaryota</taxon>
        <taxon>Metazoa</taxon>
        <taxon>Ecdysozoa</taxon>
        <taxon>Arthropoda</taxon>
        <taxon>Hexapoda</taxon>
        <taxon>Insecta</taxon>
        <taxon>Pterygota</taxon>
        <taxon>Neoptera</taxon>
        <taxon>Endopterygota</taxon>
        <taxon>Lepidoptera</taxon>
        <taxon>Glossata</taxon>
        <taxon>Ditrysia</taxon>
        <taxon>Tineoidea</taxon>
        <taxon>Psychidae</taxon>
        <taxon>Oiketicinae</taxon>
        <taxon>Eumeta</taxon>
    </lineage>
</organism>
<accession>A0A4C1T928</accession>
<evidence type="ECO:0000313" key="2">
    <source>
        <dbReference type="EMBL" id="GBP09801.1"/>
    </source>
</evidence>
<dbReference type="EMBL" id="BGZK01004583">
    <property type="protein sequence ID" value="GBP09801.1"/>
    <property type="molecule type" value="Genomic_DNA"/>
</dbReference>
<gene>
    <name evidence="2" type="ORF">EVAR_69925_1</name>
</gene>
<dbReference type="OrthoDB" id="5984724at2759"/>
<proteinExistence type="predicted"/>
<keyword evidence="3" id="KW-1185">Reference proteome</keyword>
<name>A0A4C1T928_EUMVA</name>
<dbReference type="PANTHER" id="PTHR47331:SF1">
    <property type="entry name" value="GAG-LIKE PROTEIN"/>
    <property type="match status" value="1"/>
</dbReference>
<dbReference type="Proteomes" id="UP000299102">
    <property type="component" value="Unassembled WGS sequence"/>
</dbReference>
<dbReference type="PANTHER" id="PTHR47331">
    <property type="entry name" value="PHD-TYPE DOMAIN-CONTAINING PROTEIN"/>
    <property type="match status" value="1"/>
</dbReference>
<comment type="caution">
    <text evidence="2">The sequence shown here is derived from an EMBL/GenBank/DDBJ whole genome shotgun (WGS) entry which is preliminary data.</text>
</comment>
<reference evidence="2 3" key="1">
    <citation type="journal article" date="2019" name="Commun. Biol.">
        <title>The bagworm genome reveals a unique fibroin gene that provides high tensile strength.</title>
        <authorList>
            <person name="Kono N."/>
            <person name="Nakamura H."/>
            <person name="Ohtoshi R."/>
            <person name="Tomita M."/>
            <person name="Numata K."/>
            <person name="Arakawa K."/>
        </authorList>
    </citation>
    <scope>NUCLEOTIDE SEQUENCE [LARGE SCALE GENOMIC DNA]</scope>
</reference>
<sequence length="154" mass="17536">MDNLPPPVFDVHCSEERKKAKQVLTISTSPPNHENIISRINHRNSFKTLQHTIGYILRFITNSKFCRTTNRVLDAHEMEEAMNIIIKIVQAAVFVEELERLSLKTPVHKSSPLASLNPFLDECQIMRVGGRLEQSTLPGKTSSNFTTTTPSWDY</sequence>
<feature type="region of interest" description="Disordered" evidence="1">
    <location>
        <begin position="134"/>
        <end position="154"/>
    </location>
</feature>